<dbReference type="AlphaFoldDB" id="A0AAD7QSC2"/>
<gene>
    <name evidence="1" type="ORF">POJ06DRAFT_255288</name>
</gene>
<accession>A0AAD7QSC2</accession>
<organism evidence="1 2">
    <name type="scientific">Lipomyces tetrasporus</name>
    <dbReference type="NCBI Taxonomy" id="54092"/>
    <lineage>
        <taxon>Eukaryota</taxon>
        <taxon>Fungi</taxon>
        <taxon>Dikarya</taxon>
        <taxon>Ascomycota</taxon>
        <taxon>Saccharomycotina</taxon>
        <taxon>Lipomycetes</taxon>
        <taxon>Lipomycetales</taxon>
        <taxon>Lipomycetaceae</taxon>
        <taxon>Lipomyces</taxon>
    </lineage>
</organism>
<evidence type="ECO:0000313" key="1">
    <source>
        <dbReference type="EMBL" id="KAJ8100056.1"/>
    </source>
</evidence>
<dbReference type="RefSeq" id="XP_056043506.1">
    <property type="nucleotide sequence ID" value="XM_056187876.1"/>
</dbReference>
<dbReference type="EMBL" id="JARPMG010000006">
    <property type="protein sequence ID" value="KAJ8100056.1"/>
    <property type="molecule type" value="Genomic_DNA"/>
</dbReference>
<keyword evidence="2" id="KW-1185">Reference proteome</keyword>
<dbReference type="Proteomes" id="UP001217417">
    <property type="component" value="Unassembled WGS sequence"/>
</dbReference>
<protein>
    <submittedName>
        <fullName evidence="1">Uncharacterized protein</fullName>
    </submittedName>
</protein>
<reference evidence="1" key="1">
    <citation type="submission" date="2023-03" db="EMBL/GenBank/DDBJ databases">
        <title>Near-Complete genome sequence of Lipomyces tetrasporous NRRL Y-64009, an oleaginous yeast capable of growing on lignocellulosic hydrolysates.</title>
        <authorList>
            <consortium name="Lawrence Berkeley National Laboratory"/>
            <person name="Jagtap S.S."/>
            <person name="Liu J.-J."/>
            <person name="Walukiewicz H.E."/>
            <person name="Pangilinan J."/>
            <person name="Lipzen A."/>
            <person name="Ahrendt S."/>
            <person name="Koriabine M."/>
            <person name="Cobaugh K."/>
            <person name="Salamov A."/>
            <person name="Yoshinaga Y."/>
            <person name="Ng V."/>
            <person name="Daum C."/>
            <person name="Grigoriev I.V."/>
            <person name="Slininger P.J."/>
            <person name="Dien B.S."/>
            <person name="Jin Y.-S."/>
            <person name="Rao C.V."/>
        </authorList>
    </citation>
    <scope>NUCLEOTIDE SEQUENCE</scope>
    <source>
        <strain evidence="1">NRRL Y-64009</strain>
    </source>
</reference>
<name>A0AAD7QSC2_9ASCO</name>
<dbReference type="GeneID" id="80883042"/>
<sequence length="158" mass="18542">MYEDDDKGPLLLVAIEVGFSKDHPGLRRYKDMWIKGYNAKVVILVCFRESPRFKNPEIAYEDIDDVDLELARMGQSVAKARRRNLEQGAYGPMEHRNHRWFGKLEDAFVEIWRADIKRPFRTVLIENGRRKVRLPTTFGLEVREFLSELHGLLRNPGE</sequence>
<proteinExistence type="predicted"/>
<evidence type="ECO:0000313" key="2">
    <source>
        <dbReference type="Proteomes" id="UP001217417"/>
    </source>
</evidence>
<comment type="caution">
    <text evidence="1">The sequence shown here is derived from an EMBL/GenBank/DDBJ whole genome shotgun (WGS) entry which is preliminary data.</text>
</comment>